<accession>A0A0F9TV05</accession>
<evidence type="ECO:0000256" key="7">
    <source>
        <dbReference type="ARBA" id="ARBA00022723"/>
    </source>
</evidence>
<dbReference type="GO" id="GO:0008237">
    <property type="term" value="F:metallopeptidase activity"/>
    <property type="evidence" value="ECO:0007669"/>
    <property type="project" value="UniProtKB-KW"/>
</dbReference>
<evidence type="ECO:0000256" key="2">
    <source>
        <dbReference type="ARBA" id="ARBA00004651"/>
    </source>
</evidence>
<evidence type="ECO:0000256" key="12">
    <source>
        <dbReference type="ARBA" id="ARBA00023136"/>
    </source>
</evidence>
<evidence type="ECO:0000256" key="8">
    <source>
        <dbReference type="ARBA" id="ARBA00022801"/>
    </source>
</evidence>
<evidence type="ECO:0000256" key="11">
    <source>
        <dbReference type="ARBA" id="ARBA00023049"/>
    </source>
</evidence>
<feature type="transmembrane region" description="Helical" evidence="13">
    <location>
        <begin position="92"/>
        <end position="116"/>
    </location>
</feature>
<proteinExistence type="inferred from homology"/>
<reference evidence="15" key="1">
    <citation type="journal article" date="2015" name="Nature">
        <title>Complex archaea that bridge the gap between prokaryotes and eukaryotes.</title>
        <authorList>
            <person name="Spang A."/>
            <person name="Saw J.H."/>
            <person name="Jorgensen S.L."/>
            <person name="Zaremba-Niedzwiedzka K."/>
            <person name="Martijn J."/>
            <person name="Lind A.E."/>
            <person name="van Eijk R."/>
            <person name="Schleper C."/>
            <person name="Guy L."/>
            <person name="Ettema T.J."/>
        </authorList>
    </citation>
    <scope>NUCLEOTIDE SEQUENCE</scope>
</reference>
<evidence type="ECO:0000256" key="10">
    <source>
        <dbReference type="ARBA" id="ARBA00022989"/>
    </source>
</evidence>
<dbReference type="InterPro" id="IPR052348">
    <property type="entry name" value="Metallopeptidase_M50B"/>
</dbReference>
<keyword evidence="10 13" id="KW-1133">Transmembrane helix</keyword>
<dbReference type="GO" id="GO:0006508">
    <property type="term" value="P:proteolysis"/>
    <property type="evidence" value="ECO:0007669"/>
    <property type="project" value="UniProtKB-KW"/>
</dbReference>
<dbReference type="Pfam" id="PF02163">
    <property type="entry name" value="Peptidase_M50"/>
    <property type="match status" value="1"/>
</dbReference>
<evidence type="ECO:0000256" key="9">
    <source>
        <dbReference type="ARBA" id="ARBA00022833"/>
    </source>
</evidence>
<organism evidence="15">
    <name type="scientific">marine sediment metagenome</name>
    <dbReference type="NCBI Taxonomy" id="412755"/>
    <lineage>
        <taxon>unclassified sequences</taxon>
        <taxon>metagenomes</taxon>
        <taxon>ecological metagenomes</taxon>
    </lineage>
</organism>
<evidence type="ECO:0000313" key="15">
    <source>
        <dbReference type="EMBL" id="KKN84850.1"/>
    </source>
</evidence>
<dbReference type="PANTHER" id="PTHR35864:SF1">
    <property type="entry name" value="ZINC METALLOPROTEASE YWHC-RELATED"/>
    <property type="match status" value="1"/>
</dbReference>
<dbReference type="AlphaFoldDB" id="A0A0F9TV05"/>
<keyword evidence="11" id="KW-0482">Metalloprotease</keyword>
<comment type="similarity">
    <text evidence="3">Belongs to the peptidase M50B family.</text>
</comment>
<dbReference type="CDD" id="cd06158">
    <property type="entry name" value="S2P-M50_like_1"/>
    <property type="match status" value="1"/>
</dbReference>
<name>A0A0F9TV05_9ZZZZ</name>
<evidence type="ECO:0000259" key="14">
    <source>
        <dbReference type="Pfam" id="PF02163"/>
    </source>
</evidence>
<feature type="transmembrane region" description="Helical" evidence="13">
    <location>
        <begin position="128"/>
        <end position="152"/>
    </location>
</feature>
<comment type="caution">
    <text evidence="15">The sequence shown here is derived from an EMBL/GenBank/DDBJ whole genome shotgun (WGS) entry which is preliminary data.</text>
</comment>
<evidence type="ECO:0000256" key="6">
    <source>
        <dbReference type="ARBA" id="ARBA00022692"/>
    </source>
</evidence>
<evidence type="ECO:0000256" key="13">
    <source>
        <dbReference type="SAM" id="Phobius"/>
    </source>
</evidence>
<feature type="transmembrane region" description="Helical" evidence="13">
    <location>
        <begin position="172"/>
        <end position="193"/>
    </location>
</feature>
<protein>
    <recommendedName>
        <fullName evidence="14">Peptidase M50 domain-containing protein</fullName>
    </recommendedName>
</protein>
<keyword evidence="4" id="KW-1003">Cell membrane</keyword>
<evidence type="ECO:0000256" key="4">
    <source>
        <dbReference type="ARBA" id="ARBA00022475"/>
    </source>
</evidence>
<dbReference type="PANTHER" id="PTHR35864">
    <property type="entry name" value="ZINC METALLOPROTEASE MJ0611-RELATED"/>
    <property type="match status" value="1"/>
</dbReference>
<comment type="subcellular location">
    <subcellularLocation>
        <location evidence="2">Cell membrane</location>
        <topology evidence="2">Multi-pass membrane protein</topology>
    </subcellularLocation>
</comment>
<evidence type="ECO:0000256" key="1">
    <source>
        <dbReference type="ARBA" id="ARBA00001947"/>
    </source>
</evidence>
<keyword evidence="12 13" id="KW-0472">Membrane</keyword>
<keyword evidence="7" id="KW-0479">Metal-binding</keyword>
<feature type="transmembrane region" description="Helical" evidence="13">
    <location>
        <begin position="52"/>
        <end position="72"/>
    </location>
</feature>
<dbReference type="InterPro" id="IPR044537">
    <property type="entry name" value="Rip2-like"/>
</dbReference>
<keyword evidence="9" id="KW-0862">Zinc</keyword>
<keyword evidence="8" id="KW-0378">Hydrolase</keyword>
<sequence>MLAMLLADPELMLLLAPGLLFSLTIHEYGHARMALAFGDPTARDMGRLSLNPLRHLDFMGTVMILLVGFGWAKPVPVNRANLHPPRWGEIAVSLAGVLNNVGFAVLLGLVLRVLIVRGAMDRLPHGDTVAVMMLLTLRINLVLVVFNLLPLFPLDGHHIVRELLPRRHQQDFMHWQVHFGRYILLGLLIAPMLSPKIPSPLRMLFSRVIDPVTYWLIVG</sequence>
<keyword evidence="5" id="KW-0645">Protease</keyword>
<dbReference type="GO" id="GO:0005886">
    <property type="term" value="C:plasma membrane"/>
    <property type="evidence" value="ECO:0007669"/>
    <property type="project" value="UniProtKB-SubCell"/>
</dbReference>
<dbReference type="InterPro" id="IPR008915">
    <property type="entry name" value="Peptidase_M50"/>
</dbReference>
<feature type="domain" description="Peptidase M50" evidence="14">
    <location>
        <begin position="18"/>
        <end position="172"/>
    </location>
</feature>
<dbReference type="EMBL" id="LAZR01000166">
    <property type="protein sequence ID" value="KKN84850.1"/>
    <property type="molecule type" value="Genomic_DNA"/>
</dbReference>
<evidence type="ECO:0000256" key="5">
    <source>
        <dbReference type="ARBA" id="ARBA00022670"/>
    </source>
</evidence>
<keyword evidence="6 13" id="KW-0812">Transmembrane</keyword>
<gene>
    <name evidence="15" type="ORF">LCGC14_0285140</name>
</gene>
<evidence type="ECO:0000256" key="3">
    <source>
        <dbReference type="ARBA" id="ARBA00007931"/>
    </source>
</evidence>
<feature type="transmembrane region" description="Helical" evidence="13">
    <location>
        <begin position="12"/>
        <end position="31"/>
    </location>
</feature>
<dbReference type="GO" id="GO:0046872">
    <property type="term" value="F:metal ion binding"/>
    <property type="evidence" value="ECO:0007669"/>
    <property type="project" value="UniProtKB-KW"/>
</dbReference>
<comment type="cofactor">
    <cofactor evidence="1">
        <name>Zn(2+)</name>
        <dbReference type="ChEBI" id="CHEBI:29105"/>
    </cofactor>
</comment>